<dbReference type="AlphaFoldDB" id="A0A0F2LVS3"/>
<proteinExistence type="predicted"/>
<dbReference type="KEGG" id="ssck:SPSK_00583"/>
<sequence>MAPGVLLRRNEVGEEESESETACPTSKGGVGGVMDEQDKEERSGQSGRSGREVNAGRCLVYLAVARRGKNGRRTKNRSRRRWLQPVGTEKKNTKEGKNDPGKRQWLLPWRERRKETKVKSSNEPRPRMEAGASRRKECLGGERVGWMGISKTRKEGKGGDELARHEMKMPDGVNKNSCAPGHSVHLYSLLLSRPQFNRIGFLFASPFGLQKSGRAGSFFCIRDKPKRTVMARPQRRDGGGQARPGRARPGVLAIY</sequence>
<feature type="compositionally biased region" description="Basic and acidic residues" evidence="1">
    <location>
        <begin position="88"/>
        <end position="102"/>
    </location>
</feature>
<feature type="compositionally biased region" description="Basic and acidic residues" evidence="1">
    <location>
        <begin position="109"/>
        <end position="134"/>
    </location>
</feature>
<feature type="region of interest" description="Disordered" evidence="1">
    <location>
        <begin position="231"/>
        <end position="255"/>
    </location>
</feature>
<dbReference type="RefSeq" id="XP_016582667.1">
    <property type="nucleotide sequence ID" value="XM_016727549.1"/>
</dbReference>
<dbReference type="GeneID" id="27662826"/>
<evidence type="ECO:0000313" key="3">
    <source>
        <dbReference type="Proteomes" id="UP000033710"/>
    </source>
</evidence>
<reference evidence="2 3" key="2">
    <citation type="journal article" date="2015" name="Eukaryot. Cell">
        <title>Asexual propagation of a virulent clone complex in a human and feline outbreak of sporotrichosis.</title>
        <authorList>
            <person name="Teixeira Mde M."/>
            <person name="Rodrigues A.M."/>
            <person name="Tsui C.K."/>
            <person name="de Almeida L.G."/>
            <person name="Van Diepeningen A.D."/>
            <person name="van den Ende B.G."/>
            <person name="Fernandes G.F."/>
            <person name="Kano R."/>
            <person name="Hamelin R.C."/>
            <person name="Lopes-Bezerra L.M."/>
            <person name="Vasconcelos A.T."/>
            <person name="de Hoog S."/>
            <person name="de Camargo Z.P."/>
            <person name="Felipe M.S."/>
        </authorList>
    </citation>
    <scope>NUCLEOTIDE SEQUENCE [LARGE SCALE GENOMIC DNA]</scope>
    <source>
        <strain evidence="2 3">1099-18</strain>
    </source>
</reference>
<evidence type="ECO:0000256" key="1">
    <source>
        <dbReference type="SAM" id="MobiDB-lite"/>
    </source>
</evidence>
<comment type="caution">
    <text evidence="2">The sequence shown here is derived from an EMBL/GenBank/DDBJ whole genome shotgun (WGS) entry which is preliminary data.</text>
</comment>
<evidence type="ECO:0000313" key="2">
    <source>
        <dbReference type="EMBL" id="KJR79991.1"/>
    </source>
</evidence>
<reference evidence="2 3" key="1">
    <citation type="journal article" date="2014" name="BMC Genomics">
        <title>Comparative genomics of the major fungal agents of human and animal Sporotrichosis: Sporothrix schenckii and Sporothrix brasiliensis.</title>
        <authorList>
            <person name="Teixeira M.M."/>
            <person name="de Almeida L.G."/>
            <person name="Kubitschek-Barreira P."/>
            <person name="Alves F.L."/>
            <person name="Kioshima E.S."/>
            <person name="Abadio A.K."/>
            <person name="Fernandes L."/>
            <person name="Derengowski L.S."/>
            <person name="Ferreira K.S."/>
            <person name="Souza R.C."/>
            <person name="Ruiz J.C."/>
            <person name="de Andrade N.C."/>
            <person name="Paes H.C."/>
            <person name="Nicola A.M."/>
            <person name="Albuquerque P."/>
            <person name="Gerber A.L."/>
            <person name="Martins V.P."/>
            <person name="Peconick L.D."/>
            <person name="Neto A.V."/>
            <person name="Chaucanez C.B."/>
            <person name="Silva P.A."/>
            <person name="Cunha O.L."/>
            <person name="de Oliveira F.F."/>
            <person name="dos Santos T.C."/>
            <person name="Barros A.L."/>
            <person name="Soares M.A."/>
            <person name="de Oliveira L.M."/>
            <person name="Marini M.M."/>
            <person name="Villalobos-Duno H."/>
            <person name="Cunha M.M."/>
            <person name="de Hoog S."/>
            <person name="da Silveira J.F."/>
            <person name="Henrissat B."/>
            <person name="Nino-Vega G.A."/>
            <person name="Cisalpino P.S."/>
            <person name="Mora-Montes H.M."/>
            <person name="Almeida S.R."/>
            <person name="Stajich J.E."/>
            <person name="Lopes-Bezerra L.M."/>
            <person name="Vasconcelos A.T."/>
            <person name="Felipe M.S."/>
        </authorList>
    </citation>
    <scope>NUCLEOTIDE SEQUENCE [LARGE SCALE GENOMIC DNA]</scope>
    <source>
        <strain evidence="2 3">1099-18</strain>
    </source>
</reference>
<feature type="compositionally biased region" description="Low complexity" evidence="1">
    <location>
        <begin position="243"/>
        <end position="255"/>
    </location>
</feature>
<dbReference type="EMBL" id="AXCR01000012">
    <property type="protein sequence ID" value="KJR79991.1"/>
    <property type="molecule type" value="Genomic_DNA"/>
</dbReference>
<accession>A0A0F2LVS3</accession>
<organism evidence="2 3">
    <name type="scientific">Sporothrix schenckii 1099-18</name>
    <dbReference type="NCBI Taxonomy" id="1397361"/>
    <lineage>
        <taxon>Eukaryota</taxon>
        <taxon>Fungi</taxon>
        <taxon>Dikarya</taxon>
        <taxon>Ascomycota</taxon>
        <taxon>Pezizomycotina</taxon>
        <taxon>Sordariomycetes</taxon>
        <taxon>Sordariomycetidae</taxon>
        <taxon>Ophiostomatales</taxon>
        <taxon>Ophiostomataceae</taxon>
        <taxon>Sporothrix</taxon>
    </lineage>
</organism>
<dbReference type="Proteomes" id="UP000033710">
    <property type="component" value="Unassembled WGS sequence"/>
</dbReference>
<name>A0A0F2LVS3_SPOSC</name>
<feature type="region of interest" description="Disordered" evidence="1">
    <location>
        <begin position="1"/>
        <end position="134"/>
    </location>
</feature>
<protein>
    <submittedName>
        <fullName evidence="2">Uncharacterized protein</fullName>
    </submittedName>
</protein>
<feature type="compositionally biased region" description="Basic residues" evidence="1">
    <location>
        <begin position="66"/>
        <end position="82"/>
    </location>
</feature>
<gene>
    <name evidence="2" type="ORF">SPSK_00583</name>
</gene>
<dbReference type="VEuPathDB" id="FungiDB:SPSK_00583"/>